<evidence type="ECO:0000256" key="2">
    <source>
        <dbReference type="ARBA" id="ARBA00022598"/>
    </source>
</evidence>
<evidence type="ECO:0000256" key="4">
    <source>
        <dbReference type="ARBA" id="ARBA00022840"/>
    </source>
</evidence>
<dbReference type="GO" id="GO:0005524">
    <property type="term" value="F:ATP binding"/>
    <property type="evidence" value="ECO:0007669"/>
    <property type="project" value="UniProtKB-KW"/>
</dbReference>
<feature type="compositionally biased region" description="Basic and acidic residues" evidence="5">
    <location>
        <begin position="106"/>
        <end position="132"/>
    </location>
</feature>
<keyword evidence="2" id="KW-0436">Ligase</keyword>
<dbReference type="Gene3D" id="2.30.38.10">
    <property type="entry name" value="Luciferase, Domain 3"/>
    <property type="match status" value="1"/>
</dbReference>
<comment type="caution">
    <text evidence="6">The sequence shown here is derived from an EMBL/GenBank/DDBJ whole genome shotgun (WGS) entry which is preliminary data.</text>
</comment>
<dbReference type="PANTHER" id="PTHR43272">
    <property type="entry name" value="LONG-CHAIN-FATTY-ACID--COA LIGASE"/>
    <property type="match status" value="1"/>
</dbReference>
<dbReference type="GO" id="GO:0005886">
    <property type="term" value="C:plasma membrane"/>
    <property type="evidence" value="ECO:0007669"/>
    <property type="project" value="TreeGrafter"/>
</dbReference>
<proteinExistence type="inferred from homology"/>
<dbReference type="GO" id="GO:0005783">
    <property type="term" value="C:endoplasmic reticulum"/>
    <property type="evidence" value="ECO:0007669"/>
    <property type="project" value="TreeGrafter"/>
</dbReference>
<protein>
    <recommendedName>
        <fullName evidence="8">AMP-dependent synthetase/ligase domain-containing protein</fullName>
    </recommendedName>
</protein>
<evidence type="ECO:0000313" key="7">
    <source>
        <dbReference type="Proteomes" id="UP000567179"/>
    </source>
</evidence>
<dbReference type="InterPro" id="IPR042099">
    <property type="entry name" value="ANL_N_sf"/>
</dbReference>
<gene>
    <name evidence="6" type="ORF">D9619_012548</name>
</gene>
<dbReference type="GO" id="GO:0004467">
    <property type="term" value="F:long-chain fatty acid-CoA ligase activity"/>
    <property type="evidence" value="ECO:0007669"/>
    <property type="project" value="TreeGrafter"/>
</dbReference>
<keyword evidence="4" id="KW-0067">ATP-binding</keyword>
<dbReference type="GO" id="GO:0005811">
    <property type="term" value="C:lipid droplet"/>
    <property type="evidence" value="ECO:0007669"/>
    <property type="project" value="TreeGrafter"/>
</dbReference>
<feature type="compositionally biased region" description="Acidic residues" evidence="5">
    <location>
        <begin position="95"/>
        <end position="105"/>
    </location>
</feature>
<dbReference type="Gene3D" id="3.40.50.12780">
    <property type="entry name" value="N-terminal domain of ligase-like"/>
    <property type="match status" value="1"/>
</dbReference>
<keyword evidence="7" id="KW-1185">Reference proteome</keyword>
<sequence length="290" mass="31391">MCAFLPPELLSTGPVGLPAPSVEIKLVDCKESRDLGYEACPAAADNLLCGMAVDAKDADGHPVLPQGEIWIRGPSVTKGYFKRPDLNVVANEDGSVPDDVDDDSGSDDKQENKKDETNKDGKDDKKENKKPADPVFTRDGWFRTGDVGRWNADGTLSIVDRLKNLVKLQGGEYIALERLEAIYKSCGLVGNLCLYANGDMAQPIAIVVPPKPGSGSSSNSDKDKILSELVDLGKKNNLSKMEMPSHVIVGQEEWTPESGYVTAAQKVQRAKVAEGFKDEIEECKKAQKGK</sequence>
<dbReference type="Proteomes" id="UP000567179">
    <property type="component" value="Unassembled WGS sequence"/>
</dbReference>
<dbReference type="AlphaFoldDB" id="A0A8H5EZ57"/>
<evidence type="ECO:0000256" key="3">
    <source>
        <dbReference type="ARBA" id="ARBA00022741"/>
    </source>
</evidence>
<organism evidence="6 7">
    <name type="scientific">Psilocybe cf. subviscida</name>
    <dbReference type="NCBI Taxonomy" id="2480587"/>
    <lineage>
        <taxon>Eukaryota</taxon>
        <taxon>Fungi</taxon>
        <taxon>Dikarya</taxon>
        <taxon>Basidiomycota</taxon>
        <taxon>Agaricomycotina</taxon>
        <taxon>Agaricomycetes</taxon>
        <taxon>Agaricomycetidae</taxon>
        <taxon>Agaricales</taxon>
        <taxon>Agaricineae</taxon>
        <taxon>Strophariaceae</taxon>
        <taxon>Psilocybe</taxon>
    </lineage>
</organism>
<name>A0A8H5EZ57_9AGAR</name>
<comment type="similarity">
    <text evidence="1">Belongs to the ATP-dependent AMP-binding enzyme family.</text>
</comment>
<dbReference type="PANTHER" id="PTHR43272:SF83">
    <property type="entry name" value="ACYL-COA SYNTHETASE LONG-CHAIN, ISOFORM J"/>
    <property type="match status" value="1"/>
</dbReference>
<evidence type="ECO:0000256" key="1">
    <source>
        <dbReference type="ARBA" id="ARBA00006432"/>
    </source>
</evidence>
<evidence type="ECO:0008006" key="8">
    <source>
        <dbReference type="Google" id="ProtNLM"/>
    </source>
</evidence>
<dbReference type="SUPFAM" id="SSF56801">
    <property type="entry name" value="Acetyl-CoA synthetase-like"/>
    <property type="match status" value="1"/>
</dbReference>
<reference evidence="6 7" key="1">
    <citation type="journal article" date="2020" name="ISME J.">
        <title>Uncovering the hidden diversity of litter-decomposition mechanisms in mushroom-forming fungi.</title>
        <authorList>
            <person name="Floudas D."/>
            <person name="Bentzer J."/>
            <person name="Ahren D."/>
            <person name="Johansson T."/>
            <person name="Persson P."/>
            <person name="Tunlid A."/>
        </authorList>
    </citation>
    <scope>NUCLEOTIDE SEQUENCE [LARGE SCALE GENOMIC DNA]</scope>
    <source>
        <strain evidence="6 7">CBS 101986</strain>
    </source>
</reference>
<dbReference type="EMBL" id="JAACJJ010000032">
    <property type="protein sequence ID" value="KAF5317744.1"/>
    <property type="molecule type" value="Genomic_DNA"/>
</dbReference>
<feature type="region of interest" description="Disordered" evidence="5">
    <location>
        <begin position="88"/>
        <end position="138"/>
    </location>
</feature>
<dbReference type="OrthoDB" id="1700726at2759"/>
<evidence type="ECO:0000313" key="6">
    <source>
        <dbReference type="EMBL" id="KAF5317744.1"/>
    </source>
</evidence>
<keyword evidence="3" id="KW-0547">Nucleotide-binding</keyword>
<dbReference type="GO" id="GO:0035336">
    <property type="term" value="P:long-chain fatty-acyl-CoA metabolic process"/>
    <property type="evidence" value="ECO:0007669"/>
    <property type="project" value="TreeGrafter"/>
</dbReference>
<evidence type="ECO:0000256" key="5">
    <source>
        <dbReference type="SAM" id="MobiDB-lite"/>
    </source>
</evidence>
<accession>A0A8H5EZ57</accession>